<feature type="domain" description="Carbamoyltransferase" evidence="2">
    <location>
        <begin position="9"/>
        <end position="71"/>
    </location>
</feature>
<feature type="domain" description="Carbamoyltransferase" evidence="2">
    <location>
        <begin position="81"/>
        <end position="320"/>
    </location>
</feature>
<evidence type="ECO:0008006" key="6">
    <source>
        <dbReference type="Google" id="ProtNLM"/>
    </source>
</evidence>
<dbReference type="SUPFAM" id="SSF53067">
    <property type="entry name" value="Actin-like ATPase domain"/>
    <property type="match status" value="1"/>
</dbReference>
<name>A0A6N9NJW3_9FLAO</name>
<dbReference type="AlphaFoldDB" id="A0A6N9NJW3"/>
<accession>A0A6N9NJW3</accession>
<dbReference type="Pfam" id="PF02543">
    <property type="entry name" value="Carbam_trans_N"/>
    <property type="match status" value="2"/>
</dbReference>
<evidence type="ECO:0000313" key="4">
    <source>
        <dbReference type="EMBL" id="NBG66162.1"/>
    </source>
</evidence>
<evidence type="ECO:0000313" key="5">
    <source>
        <dbReference type="Proteomes" id="UP000470771"/>
    </source>
</evidence>
<evidence type="ECO:0000259" key="2">
    <source>
        <dbReference type="Pfam" id="PF02543"/>
    </source>
</evidence>
<comment type="similarity">
    <text evidence="1">Belongs to the NodU/CmcH family.</text>
</comment>
<dbReference type="Gene3D" id="3.90.870.20">
    <property type="entry name" value="Carbamoyltransferase, C-terminal domain"/>
    <property type="match status" value="1"/>
</dbReference>
<dbReference type="Proteomes" id="UP000470771">
    <property type="component" value="Unassembled WGS sequence"/>
</dbReference>
<sequence>MYVLGINGGVRAGYQDVTAVLIKDGEVVFAIAEERLNRIKHSAGMLPYLSVIEALRYEGIQMNDVDYIATQGATFGNQYDSILAEFYSYNFGYCPPIRRVHHHLAHAASAYYGSNFDEAIILTMDASGDGIALQKAIGIQGEIEILEQVPRSNSLGIFYSMMTQFCGFVRDTDEYKLMGLAPYGNANQVNLDDVLHLEHNCFRLNPNYVKQYKSGSPQGSRQQAAFNERLINLLGKPRQPHEHLNQYFMNVAAATQIKLNEAVINTVKDLHHKTGFRKLCLAGGVALNCETNRLIAEMDFIEELFVQPASGDDGVSLGAAWIVSQELGVRPKVPHNYCLGKSFSHHEIEAELDLLCVDFKRIEDVAEKAADLVADGKIVGWHQGRDEFGPRALGNRSILANPQLANMKDKLNQKVKFREAFRPFAPSVLAEEANRYFEGKFPESPYMTINYKVLESANLPSITHQDRTARIQTVSEHQNPLYYRFLKALQKNTGMGVCINTSFNRKGEPIVHRPKDAVAAFYGSGMDALLIGNFMLHK</sequence>
<gene>
    <name evidence="4" type="ORF">GQN54_08520</name>
</gene>
<protein>
    <recommendedName>
        <fullName evidence="6">Carbamoyltransferase</fullName>
    </recommendedName>
</protein>
<dbReference type="InterPro" id="IPR031730">
    <property type="entry name" value="Carbam_trans_C"/>
</dbReference>
<dbReference type="Pfam" id="PF16861">
    <property type="entry name" value="Carbam_trans_C"/>
    <property type="match status" value="1"/>
</dbReference>
<dbReference type="PANTHER" id="PTHR34847">
    <property type="entry name" value="NODULATION PROTEIN U"/>
    <property type="match status" value="1"/>
</dbReference>
<organism evidence="4 5">
    <name type="scientific">Acidiluteibacter ferrifornacis</name>
    <dbReference type="NCBI Taxonomy" id="2692424"/>
    <lineage>
        <taxon>Bacteria</taxon>
        <taxon>Pseudomonadati</taxon>
        <taxon>Bacteroidota</taxon>
        <taxon>Flavobacteriia</taxon>
        <taxon>Flavobacteriales</taxon>
        <taxon>Cryomorphaceae</taxon>
        <taxon>Acidiluteibacter</taxon>
    </lineage>
</organism>
<evidence type="ECO:0000259" key="3">
    <source>
        <dbReference type="Pfam" id="PF16861"/>
    </source>
</evidence>
<dbReference type="RefSeq" id="WP_160633104.1">
    <property type="nucleotide sequence ID" value="NZ_WWNE01000006.1"/>
</dbReference>
<dbReference type="InterPro" id="IPR051338">
    <property type="entry name" value="NodU/CmcH_Carbamoyltrnsfr"/>
</dbReference>
<dbReference type="InterPro" id="IPR003696">
    <property type="entry name" value="Carbtransf_dom"/>
</dbReference>
<keyword evidence="5" id="KW-1185">Reference proteome</keyword>
<evidence type="ECO:0000256" key="1">
    <source>
        <dbReference type="ARBA" id="ARBA00006129"/>
    </source>
</evidence>
<dbReference type="GO" id="GO:0003824">
    <property type="term" value="F:catalytic activity"/>
    <property type="evidence" value="ECO:0007669"/>
    <property type="project" value="InterPro"/>
</dbReference>
<proteinExistence type="inferred from homology"/>
<dbReference type="CDD" id="cd24098">
    <property type="entry name" value="ASKHA_NBD_TobZ_N"/>
    <property type="match status" value="1"/>
</dbReference>
<dbReference type="PANTHER" id="PTHR34847:SF1">
    <property type="entry name" value="NODULATION PROTEIN U"/>
    <property type="match status" value="1"/>
</dbReference>
<feature type="domain" description="Carbamoyltransferase C-terminal" evidence="3">
    <location>
        <begin position="370"/>
        <end position="538"/>
    </location>
</feature>
<dbReference type="EMBL" id="WWNE01000006">
    <property type="protein sequence ID" value="NBG66162.1"/>
    <property type="molecule type" value="Genomic_DNA"/>
</dbReference>
<comment type="caution">
    <text evidence="4">The sequence shown here is derived from an EMBL/GenBank/DDBJ whole genome shotgun (WGS) entry which is preliminary data.</text>
</comment>
<reference evidence="4 5" key="1">
    <citation type="submission" date="2019-12" db="EMBL/GenBank/DDBJ databases">
        <authorList>
            <person name="Zhao J."/>
        </authorList>
    </citation>
    <scope>NUCLEOTIDE SEQUENCE [LARGE SCALE GENOMIC DNA]</scope>
    <source>
        <strain evidence="4 5">S-15</strain>
    </source>
</reference>
<dbReference type="Gene3D" id="3.30.420.40">
    <property type="match status" value="2"/>
</dbReference>
<dbReference type="InterPro" id="IPR043129">
    <property type="entry name" value="ATPase_NBD"/>
</dbReference>
<dbReference type="InterPro" id="IPR038152">
    <property type="entry name" value="Carbam_trans_C_sf"/>
</dbReference>